<dbReference type="GO" id="GO:0060271">
    <property type="term" value="P:cilium assembly"/>
    <property type="evidence" value="ECO:0007669"/>
    <property type="project" value="TreeGrafter"/>
</dbReference>
<dbReference type="GO" id="GO:0005929">
    <property type="term" value="C:cilium"/>
    <property type="evidence" value="ECO:0007669"/>
    <property type="project" value="TreeGrafter"/>
</dbReference>
<dbReference type="InterPro" id="IPR008962">
    <property type="entry name" value="PapD-like_sf"/>
</dbReference>
<feature type="region of interest" description="Disordered" evidence="1">
    <location>
        <begin position="1330"/>
        <end position="1390"/>
    </location>
</feature>
<evidence type="ECO:0000313" key="3">
    <source>
        <dbReference type="Proteomes" id="UP001168990"/>
    </source>
</evidence>
<feature type="region of interest" description="Disordered" evidence="1">
    <location>
        <begin position="381"/>
        <end position="403"/>
    </location>
</feature>
<evidence type="ECO:0000256" key="1">
    <source>
        <dbReference type="SAM" id="MobiDB-lite"/>
    </source>
</evidence>
<name>A0AA39F8H3_9HYME</name>
<keyword evidence="3" id="KW-1185">Reference proteome</keyword>
<dbReference type="Proteomes" id="UP001168990">
    <property type="component" value="Unassembled WGS sequence"/>
</dbReference>
<dbReference type="PANTHER" id="PTHR45912:SF3">
    <property type="entry name" value="CILIA- AND FLAGELLA-ASSOCIATED PROTEIN 47"/>
    <property type="match status" value="1"/>
</dbReference>
<organism evidence="2 3">
    <name type="scientific">Microctonus aethiopoides</name>
    <dbReference type="NCBI Taxonomy" id="144406"/>
    <lineage>
        <taxon>Eukaryota</taxon>
        <taxon>Metazoa</taxon>
        <taxon>Ecdysozoa</taxon>
        <taxon>Arthropoda</taxon>
        <taxon>Hexapoda</taxon>
        <taxon>Insecta</taxon>
        <taxon>Pterygota</taxon>
        <taxon>Neoptera</taxon>
        <taxon>Endopterygota</taxon>
        <taxon>Hymenoptera</taxon>
        <taxon>Apocrita</taxon>
        <taxon>Ichneumonoidea</taxon>
        <taxon>Braconidae</taxon>
        <taxon>Euphorinae</taxon>
        <taxon>Microctonus</taxon>
    </lineage>
</organism>
<dbReference type="PANTHER" id="PTHR45912">
    <property type="entry name" value="CILIA- AND FLAGELLA-ASSOCIATED PROTEIN 47"/>
    <property type="match status" value="1"/>
</dbReference>
<evidence type="ECO:0000313" key="2">
    <source>
        <dbReference type="EMBL" id="KAK0164886.1"/>
    </source>
</evidence>
<evidence type="ECO:0008006" key="4">
    <source>
        <dbReference type="Google" id="ProtNLM"/>
    </source>
</evidence>
<sequence length="1441" mass="163648">MSRPLVLEESKLHTTGAHSSTILKNKPRISPSSVRMREMSEFQDITQEIDLPTETIHDNVLITPSYMKFKNAIEGITLRECLTIRNIGNKIAFVRIHEPNSIALKIKTMKRGMMLSPGLAIKRWLSYSFKQPALLHALIPIEINGNIIDYQIICVFNVEYIEILPTSVDFGVVDIGCSSGMRLLTISNTGGKSTRFTVDLGNNDMDINVKPHRGVVRPRSTVQLHVRMIGINEGTFLNEFWIKSMPNIRVPVKAKIIIPRLEIDYPNTTGDFTLVDFSSTFYGVKKYDTLTLKNMSSQFSSFVVLAEIGNQLIPIEEVDLAKNPKFEVFKINPVEGRLESFYPAASLMDREYKISSTQDFMIFIRIVRVHCTEVEDILRADNRTEPKPDDPPLHKVHIQDDSTVSTDSSASAISLVHRNAELVRLCLYGEAEMVQLRFIPNELYMKIPEFDDSTTEIIHIKNLSAKSTVTVIYVKSEIASCSPSEFLALPKNSVEVMVKISGRKHRQIEGTFNLNFNVFVDTAKSQSENIKIKIASYTVKCSLRTSMKKIRKRKIIYKTAEKFSNDDEFPYRLIEIEKSNLQTLKSLGLTNSNKSGQSLNSIDTTKMSLSPLQIYHVKVSPTIFTFGSVAQRAPSYQELTFDNQNKFSVMVRLASLSAKNIRFLSGDMIILKPNQSITKVVEFRGDQVGKFNSYIDYVINDHHTYELALTADVNYKYLTLSTREIILGSDYLPQESYRPICSYLQLKNKLNARTSFKWEISTTASYIIDPSIGSVRGKRNLWINVLHVSDFIRSDQAEAVVICEGGHQATLKINTMFQIIQVAFLNEIIDVGEIELNLPHKVKSILHNAGNNEVLFQVDSSRLPDGCDVYPQCGIILPRGIKIIHVVLQFRACLQFTVTINVLVQKRKTLTLKIKGEVAFPKIKFTPNNIDIGRISASSYKIYQLSATNRGNVSATLRFPLDEFPEFRVALVTTQLNYSGQDNVTITILPNETRVFYLHFQPVNLASYAIYLPIIINDILGPVIWKNFDTLRPKSFLNQNETLYNNFGGMKLIDIPTVLPKINIEGTVIGQILTYNKLHFSFDAEKNTLDDVLKIYNSSILETPFTVHINKQFDSKSPFSVEWNSGKELTPDSNTESFKCFLLPKEEIYFRINFEPIDCGFFTAEIAVSALGELDTKMFNIIHLEGKKSKPSILSQTNEIFFTPIPLMIKAEETFHVTLNNFPMNTVIIGDVEEPQKYSGTFNKHILTITFPSGNILLTNTESEEMTINLSLRSKYSVSFQTRIIIHDENNEDRWFITVYGIVDNCLLTTHAYRILSNEHMKTDKINHVDAHQPSYPSLHSELSENESKTPINHSQSHVSDSQHRFSTHSELNHTDGSLRTSNESKLKSSLENNNIENEIEISAIHESKVSLTPSNNLKAQHVHHFTHPLFPPNLQMYVMY</sequence>
<feature type="compositionally biased region" description="Polar residues" evidence="1">
    <location>
        <begin position="1349"/>
        <end position="1360"/>
    </location>
</feature>
<gene>
    <name evidence="2" type="ORF">PV328_003453</name>
</gene>
<dbReference type="SUPFAM" id="SSF49354">
    <property type="entry name" value="PapD-like"/>
    <property type="match status" value="1"/>
</dbReference>
<accession>A0AA39F8H3</accession>
<feature type="compositionally biased region" description="Basic and acidic residues" evidence="1">
    <location>
        <begin position="381"/>
        <end position="400"/>
    </location>
</feature>
<proteinExistence type="predicted"/>
<dbReference type="InterPro" id="IPR013783">
    <property type="entry name" value="Ig-like_fold"/>
</dbReference>
<reference evidence="2" key="1">
    <citation type="journal article" date="2023" name="bioRxiv">
        <title>Scaffold-level genome assemblies of two parasitoid biocontrol wasps reveal the parthenogenesis mechanism and an associated novel virus.</title>
        <authorList>
            <person name="Inwood S."/>
            <person name="Skelly J."/>
            <person name="Guhlin J."/>
            <person name="Harrop T."/>
            <person name="Goldson S."/>
            <person name="Dearden P."/>
        </authorList>
    </citation>
    <scope>NUCLEOTIDE SEQUENCE</scope>
    <source>
        <strain evidence="2">Irish</strain>
        <tissue evidence="2">Whole body</tissue>
    </source>
</reference>
<dbReference type="EMBL" id="JAQQBS010001422">
    <property type="protein sequence ID" value="KAK0164886.1"/>
    <property type="molecule type" value="Genomic_DNA"/>
</dbReference>
<dbReference type="Gene3D" id="2.60.40.10">
    <property type="entry name" value="Immunoglobulins"/>
    <property type="match status" value="3"/>
</dbReference>
<comment type="caution">
    <text evidence="2">The sequence shown here is derived from an EMBL/GenBank/DDBJ whole genome shotgun (WGS) entry which is preliminary data.</text>
</comment>
<reference evidence="2" key="2">
    <citation type="submission" date="2023-03" db="EMBL/GenBank/DDBJ databases">
        <authorList>
            <person name="Inwood S.N."/>
            <person name="Skelly J.G."/>
            <person name="Guhlin J."/>
            <person name="Harrop T.W.R."/>
            <person name="Goldson S.G."/>
            <person name="Dearden P.K."/>
        </authorList>
    </citation>
    <scope>NUCLEOTIDE SEQUENCE</scope>
    <source>
        <strain evidence="2">Irish</strain>
        <tissue evidence="2">Whole body</tissue>
    </source>
</reference>
<protein>
    <recommendedName>
        <fullName evidence="4">MSP domain-containing protein</fullName>
    </recommendedName>
</protein>